<evidence type="ECO:0000256" key="9">
    <source>
        <dbReference type="ARBA" id="ARBA00022989"/>
    </source>
</evidence>
<evidence type="ECO:0000256" key="1">
    <source>
        <dbReference type="ARBA" id="ARBA00004651"/>
    </source>
</evidence>
<evidence type="ECO:0000256" key="12">
    <source>
        <dbReference type="SAM" id="Phobius"/>
    </source>
</evidence>
<dbReference type="NCBIfam" id="TIGR00203">
    <property type="entry name" value="cydB"/>
    <property type="match status" value="1"/>
</dbReference>
<gene>
    <name evidence="13" type="primary">cydB</name>
    <name evidence="13" type="ORF">AQUSIP_13550</name>
</gene>
<keyword evidence="5" id="KW-0349">Heme</keyword>
<feature type="transmembrane region" description="Helical" evidence="12">
    <location>
        <begin position="120"/>
        <end position="149"/>
    </location>
</feature>
<evidence type="ECO:0000256" key="2">
    <source>
        <dbReference type="ARBA" id="ARBA00007543"/>
    </source>
</evidence>
<evidence type="ECO:0000256" key="3">
    <source>
        <dbReference type="ARBA" id="ARBA00022448"/>
    </source>
</evidence>
<protein>
    <submittedName>
        <fullName evidence="13">Cytochrome bd-I ubiquinol oxidase subunit 2</fullName>
    </submittedName>
</protein>
<evidence type="ECO:0000313" key="13">
    <source>
        <dbReference type="EMBL" id="VVC76053.1"/>
    </source>
</evidence>
<evidence type="ECO:0000256" key="7">
    <source>
        <dbReference type="ARBA" id="ARBA00022723"/>
    </source>
</evidence>
<dbReference type="RefSeq" id="WP_148339305.1">
    <property type="nucleotide sequence ID" value="NZ_LR699119.1"/>
</dbReference>
<comment type="subcellular location">
    <subcellularLocation>
        <location evidence="1">Cell membrane</location>
        <topology evidence="1">Multi-pass membrane protein</topology>
    </subcellularLocation>
</comment>
<dbReference type="InterPro" id="IPR003317">
    <property type="entry name" value="Cyt-d_oxidase_su2"/>
</dbReference>
<evidence type="ECO:0000313" key="14">
    <source>
        <dbReference type="Proteomes" id="UP000324194"/>
    </source>
</evidence>
<dbReference type="GO" id="GO:0070069">
    <property type="term" value="C:cytochrome complex"/>
    <property type="evidence" value="ECO:0007669"/>
    <property type="project" value="TreeGrafter"/>
</dbReference>
<feature type="transmembrane region" description="Helical" evidence="12">
    <location>
        <begin position="262"/>
        <end position="284"/>
    </location>
</feature>
<dbReference type="OrthoDB" id="9776710at2"/>
<dbReference type="KEGG" id="asip:AQUSIP_13550"/>
<dbReference type="PANTHER" id="PTHR43141:SF5">
    <property type="entry name" value="CYTOCHROME BD-I UBIQUINOL OXIDASE SUBUNIT 2"/>
    <property type="match status" value="1"/>
</dbReference>
<keyword evidence="7" id="KW-0479">Metal-binding</keyword>
<feature type="transmembrane region" description="Helical" evidence="12">
    <location>
        <begin position="77"/>
        <end position="99"/>
    </location>
</feature>
<keyword evidence="3" id="KW-0813">Transport</keyword>
<feature type="transmembrane region" description="Helical" evidence="12">
    <location>
        <begin position="291"/>
        <end position="316"/>
    </location>
</feature>
<keyword evidence="4" id="KW-1003">Cell membrane</keyword>
<keyword evidence="9 12" id="KW-1133">Transmembrane helix</keyword>
<evidence type="ECO:0000256" key="8">
    <source>
        <dbReference type="ARBA" id="ARBA00022982"/>
    </source>
</evidence>
<proteinExistence type="inferred from homology"/>
<feature type="transmembrane region" description="Helical" evidence="12">
    <location>
        <begin position="12"/>
        <end position="36"/>
    </location>
</feature>
<feature type="transmembrane region" description="Helical" evidence="12">
    <location>
        <begin position="203"/>
        <end position="224"/>
    </location>
</feature>
<keyword evidence="10" id="KW-0408">Iron</keyword>
<dbReference type="PIRSF" id="PIRSF000267">
    <property type="entry name" value="Cyt_oxidse_sub2"/>
    <property type="match status" value="1"/>
</dbReference>
<dbReference type="PANTHER" id="PTHR43141">
    <property type="entry name" value="CYTOCHROME BD2 SUBUNIT II"/>
    <property type="match status" value="1"/>
</dbReference>
<keyword evidence="6 12" id="KW-0812">Transmembrane</keyword>
<sequence>MLDFEMLRVIWWLLLGILFMGFAVTDGFDLGAATLLPLVSRDDTERRIVLNTIGPVWEGNQVWIILGAGAIFAAWPYVYAVAFSGAYLPVLLLLLSMGISRPVSFKYRSKLPNLFWRRTWDWVVFFGGVVPSILFGVLVGNILQGLPYFFDDTLRISYSGSVIDLLNPFALWCGITSLAMLTMHGGLYLAVKTENPVRDRAIFWSRVSAFLLILFFAAGGIWVANALNGYLVVSGANPYGYSNPLHKQVIAETGAWLKNYSLYPLSMIVPALGFAGALGALTTARWGNSRFAFFCSSISMIGIIGTVGVSMFPFILPSSSNMTSSLLVWDASSSQLTLLLMLAAVVIFLPIVLIYTAWVYRVLRGKVRRDTIEKDERHNIAY</sequence>
<reference evidence="13 14" key="1">
    <citation type="submission" date="2019-08" db="EMBL/GenBank/DDBJ databases">
        <authorList>
            <person name="Guy L."/>
        </authorList>
    </citation>
    <scope>NUCLEOTIDE SEQUENCE [LARGE SCALE GENOMIC DNA]</scope>
    <source>
        <strain evidence="13 14">SGT-108</strain>
    </source>
</reference>
<dbReference type="Pfam" id="PF02322">
    <property type="entry name" value="Cyt_bd_oxida_II"/>
    <property type="match status" value="1"/>
</dbReference>
<evidence type="ECO:0000256" key="4">
    <source>
        <dbReference type="ARBA" id="ARBA00022475"/>
    </source>
</evidence>
<comment type="similarity">
    <text evidence="2">Belongs to the cytochrome ubiquinol oxidase subunit 2 family.</text>
</comment>
<feature type="transmembrane region" description="Helical" evidence="12">
    <location>
        <begin position="48"/>
        <end position="71"/>
    </location>
</feature>
<feature type="transmembrane region" description="Helical" evidence="12">
    <location>
        <begin position="336"/>
        <end position="360"/>
    </location>
</feature>
<evidence type="ECO:0000256" key="6">
    <source>
        <dbReference type="ARBA" id="ARBA00022692"/>
    </source>
</evidence>
<name>A0A5E4PI35_9COXI</name>
<evidence type="ECO:0000256" key="5">
    <source>
        <dbReference type="ARBA" id="ARBA00022617"/>
    </source>
</evidence>
<dbReference type="AlphaFoldDB" id="A0A5E4PI35"/>
<dbReference type="GO" id="GO:0019646">
    <property type="term" value="P:aerobic electron transport chain"/>
    <property type="evidence" value="ECO:0007669"/>
    <property type="project" value="TreeGrafter"/>
</dbReference>
<dbReference type="GO" id="GO:0005886">
    <property type="term" value="C:plasma membrane"/>
    <property type="evidence" value="ECO:0007669"/>
    <property type="project" value="UniProtKB-SubCell"/>
</dbReference>
<keyword evidence="14" id="KW-1185">Reference proteome</keyword>
<evidence type="ECO:0000256" key="11">
    <source>
        <dbReference type="ARBA" id="ARBA00023136"/>
    </source>
</evidence>
<dbReference type="Proteomes" id="UP000324194">
    <property type="component" value="Chromosome 1"/>
</dbReference>
<accession>A0A5E4PI35</accession>
<evidence type="ECO:0000256" key="10">
    <source>
        <dbReference type="ARBA" id="ARBA00023004"/>
    </source>
</evidence>
<organism evidence="13 14">
    <name type="scientific">Aquicella siphonis</name>
    <dbReference type="NCBI Taxonomy" id="254247"/>
    <lineage>
        <taxon>Bacteria</taxon>
        <taxon>Pseudomonadati</taxon>
        <taxon>Pseudomonadota</taxon>
        <taxon>Gammaproteobacteria</taxon>
        <taxon>Legionellales</taxon>
        <taxon>Coxiellaceae</taxon>
        <taxon>Aquicella</taxon>
    </lineage>
</organism>
<keyword evidence="8" id="KW-0249">Electron transport</keyword>
<dbReference type="GO" id="GO:0016682">
    <property type="term" value="F:oxidoreductase activity, acting on diphenols and related substances as donors, oxygen as acceptor"/>
    <property type="evidence" value="ECO:0007669"/>
    <property type="project" value="TreeGrafter"/>
</dbReference>
<dbReference type="GO" id="GO:0009055">
    <property type="term" value="F:electron transfer activity"/>
    <property type="evidence" value="ECO:0007669"/>
    <property type="project" value="TreeGrafter"/>
</dbReference>
<keyword evidence="11 12" id="KW-0472">Membrane</keyword>
<feature type="transmembrane region" description="Helical" evidence="12">
    <location>
        <begin position="169"/>
        <end position="191"/>
    </location>
</feature>
<dbReference type="EMBL" id="LR699119">
    <property type="protein sequence ID" value="VVC76053.1"/>
    <property type="molecule type" value="Genomic_DNA"/>
</dbReference>
<dbReference type="GO" id="GO:0046872">
    <property type="term" value="F:metal ion binding"/>
    <property type="evidence" value="ECO:0007669"/>
    <property type="project" value="UniProtKB-KW"/>
</dbReference>